<feature type="region of interest" description="Disordered" evidence="1">
    <location>
        <begin position="127"/>
        <end position="154"/>
    </location>
</feature>
<protein>
    <submittedName>
        <fullName evidence="3">Uncharacterized protein</fullName>
    </submittedName>
</protein>
<dbReference type="AlphaFoldDB" id="A0AAD7AE50"/>
<dbReference type="EMBL" id="JARIHO010000008">
    <property type="protein sequence ID" value="KAJ7356398.1"/>
    <property type="molecule type" value="Genomic_DNA"/>
</dbReference>
<keyword evidence="2" id="KW-1133">Transmembrane helix</keyword>
<keyword evidence="2" id="KW-0472">Membrane</keyword>
<keyword evidence="4" id="KW-1185">Reference proteome</keyword>
<proteinExistence type="predicted"/>
<reference evidence="3" key="1">
    <citation type="submission" date="2023-03" db="EMBL/GenBank/DDBJ databases">
        <title>Massive genome expansion in bonnet fungi (Mycena s.s.) driven by repeated elements and novel gene families across ecological guilds.</title>
        <authorList>
            <consortium name="Lawrence Berkeley National Laboratory"/>
            <person name="Harder C.B."/>
            <person name="Miyauchi S."/>
            <person name="Viragh M."/>
            <person name="Kuo A."/>
            <person name="Thoen E."/>
            <person name="Andreopoulos B."/>
            <person name="Lu D."/>
            <person name="Skrede I."/>
            <person name="Drula E."/>
            <person name="Henrissat B."/>
            <person name="Morin E."/>
            <person name="Kohler A."/>
            <person name="Barry K."/>
            <person name="LaButti K."/>
            <person name="Morin E."/>
            <person name="Salamov A."/>
            <person name="Lipzen A."/>
            <person name="Mereny Z."/>
            <person name="Hegedus B."/>
            <person name="Baldrian P."/>
            <person name="Stursova M."/>
            <person name="Weitz H."/>
            <person name="Taylor A."/>
            <person name="Grigoriev I.V."/>
            <person name="Nagy L.G."/>
            <person name="Martin F."/>
            <person name="Kauserud H."/>
        </authorList>
    </citation>
    <scope>NUCLEOTIDE SEQUENCE</scope>
    <source>
        <strain evidence="3">CBHHK002</strain>
    </source>
</reference>
<sequence length="154" mass="16955">MVARHVLFLLLSSRGFFLVIFNVYIHISLGELQIRCSRRDFCLGYLKTGPHSGFRARCSVDQGVTGLTSDERDEVGRGYGQLVNLMAKMERVLNLPAPTPALPPVDQSQIRPSAALSTCTEAAAAASQNGIKRKQILPPSPEKLQKHHQSHAIH</sequence>
<gene>
    <name evidence="3" type="ORF">DFH08DRAFT_802445</name>
</gene>
<evidence type="ECO:0000313" key="3">
    <source>
        <dbReference type="EMBL" id="KAJ7356398.1"/>
    </source>
</evidence>
<keyword evidence="2" id="KW-0812">Transmembrane</keyword>
<evidence type="ECO:0000256" key="2">
    <source>
        <dbReference type="SAM" id="Phobius"/>
    </source>
</evidence>
<dbReference type="Proteomes" id="UP001218218">
    <property type="component" value="Unassembled WGS sequence"/>
</dbReference>
<evidence type="ECO:0000256" key="1">
    <source>
        <dbReference type="SAM" id="MobiDB-lite"/>
    </source>
</evidence>
<name>A0AAD7AE50_9AGAR</name>
<feature type="transmembrane region" description="Helical" evidence="2">
    <location>
        <begin position="6"/>
        <end position="29"/>
    </location>
</feature>
<comment type="caution">
    <text evidence="3">The sequence shown here is derived from an EMBL/GenBank/DDBJ whole genome shotgun (WGS) entry which is preliminary data.</text>
</comment>
<feature type="compositionally biased region" description="Basic residues" evidence="1">
    <location>
        <begin position="145"/>
        <end position="154"/>
    </location>
</feature>
<evidence type="ECO:0000313" key="4">
    <source>
        <dbReference type="Proteomes" id="UP001218218"/>
    </source>
</evidence>
<accession>A0AAD7AE50</accession>
<organism evidence="3 4">
    <name type="scientific">Mycena albidolilacea</name>
    <dbReference type="NCBI Taxonomy" id="1033008"/>
    <lineage>
        <taxon>Eukaryota</taxon>
        <taxon>Fungi</taxon>
        <taxon>Dikarya</taxon>
        <taxon>Basidiomycota</taxon>
        <taxon>Agaricomycotina</taxon>
        <taxon>Agaricomycetes</taxon>
        <taxon>Agaricomycetidae</taxon>
        <taxon>Agaricales</taxon>
        <taxon>Marasmiineae</taxon>
        <taxon>Mycenaceae</taxon>
        <taxon>Mycena</taxon>
    </lineage>
</organism>